<dbReference type="Pfam" id="PF00419">
    <property type="entry name" value="Fimbrial"/>
    <property type="match status" value="1"/>
</dbReference>
<gene>
    <name evidence="7" type="ORF">Z042_10605</name>
</gene>
<keyword evidence="3 5" id="KW-0732">Signal</keyword>
<feature type="domain" description="Fimbrial-type adhesion" evidence="6">
    <location>
        <begin position="27"/>
        <end position="182"/>
    </location>
</feature>
<dbReference type="eggNOG" id="COG3539">
    <property type="taxonomic scope" value="Bacteria"/>
</dbReference>
<proteinExistence type="inferred from homology"/>
<dbReference type="RefSeq" id="WP_024914341.1">
    <property type="nucleotide sequence ID" value="NZ_CP007044.2"/>
</dbReference>
<organism evidence="7 8">
    <name type="scientific">Chania multitudinisentens RB-25</name>
    <dbReference type="NCBI Taxonomy" id="1441930"/>
    <lineage>
        <taxon>Bacteria</taxon>
        <taxon>Pseudomonadati</taxon>
        <taxon>Pseudomonadota</taxon>
        <taxon>Gammaproteobacteria</taxon>
        <taxon>Enterobacterales</taxon>
        <taxon>Yersiniaceae</taxon>
        <taxon>Chania</taxon>
    </lineage>
</organism>
<keyword evidence="8" id="KW-1185">Reference proteome</keyword>
<dbReference type="PATRIC" id="fig|1441930.4.peg.2118"/>
<dbReference type="SUPFAM" id="SSF49401">
    <property type="entry name" value="Bacterial adhesins"/>
    <property type="match status" value="1"/>
</dbReference>
<dbReference type="HOGENOM" id="CLU_088965_0_3_6"/>
<feature type="signal peptide" evidence="5">
    <location>
        <begin position="1"/>
        <end position="21"/>
    </location>
</feature>
<comment type="similarity">
    <text evidence="2">Belongs to the fimbrial protein family.</text>
</comment>
<sequence length="183" mass="19501">MKLITPLAILTATLLAPPLWAADGIMKFNGKVTENTCTLDAGSKNQTVSIRNGGVSTVNSMSLSTEFFIQLNNCPASSNQVRIRFEGSKASGSSLGYDADKMFAFSNTGQPGAAENVGFTISEDGSSTSTDDSVIAVNGLSKTYDLQTGIINKIPFFVRAYWTDSQKITGHAIGHVQFSLDYP</sequence>
<keyword evidence="4" id="KW-0281">Fimbrium</keyword>
<evidence type="ECO:0000256" key="1">
    <source>
        <dbReference type="ARBA" id="ARBA00004561"/>
    </source>
</evidence>
<dbReference type="OrthoDB" id="6466381at2"/>
<dbReference type="InterPro" id="IPR008966">
    <property type="entry name" value="Adhesion_dom_sf"/>
</dbReference>
<name>W0LL61_9GAMM</name>
<evidence type="ECO:0000259" key="6">
    <source>
        <dbReference type="Pfam" id="PF00419"/>
    </source>
</evidence>
<accession>W0LL61</accession>
<dbReference type="KEGG" id="sfo:Z042_10605"/>
<reference evidence="7 8" key="2">
    <citation type="submission" date="2015-03" db="EMBL/GenBank/DDBJ databases">
        <authorList>
            <person name="Chan K.-G."/>
        </authorList>
    </citation>
    <scope>NUCLEOTIDE SEQUENCE [LARGE SCALE GENOMIC DNA]</scope>
    <source>
        <strain evidence="7 8">RB-25</strain>
    </source>
</reference>
<dbReference type="Gene3D" id="2.60.40.1090">
    <property type="entry name" value="Fimbrial-type adhesion domain"/>
    <property type="match status" value="1"/>
</dbReference>
<dbReference type="GO" id="GO:0009289">
    <property type="term" value="C:pilus"/>
    <property type="evidence" value="ECO:0007669"/>
    <property type="project" value="UniProtKB-SubCell"/>
</dbReference>
<reference evidence="7 8" key="1">
    <citation type="submission" date="2014-01" db="EMBL/GenBank/DDBJ databases">
        <title>Isolation of Serratia multitudinisentens RB-25 from Ex-Landfill site.</title>
        <authorList>
            <person name="Robson E.H.J."/>
        </authorList>
    </citation>
    <scope>NUCLEOTIDE SEQUENCE [LARGE SCALE GENOMIC DNA]</scope>
    <source>
        <strain evidence="7 8">RB-25</strain>
    </source>
</reference>
<dbReference type="PANTHER" id="PTHR33420">
    <property type="entry name" value="FIMBRIAL SUBUNIT ELFA-RELATED"/>
    <property type="match status" value="1"/>
</dbReference>
<dbReference type="GO" id="GO:0043709">
    <property type="term" value="P:cell adhesion involved in single-species biofilm formation"/>
    <property type="evidence" value="ECO:0007669"/>
    <property type="project" value="TreeGrafter"/>
</dbReference>
<dbReference type="Proteomes" id="UP000019030">
    <property type="component" value="Chromosome"/>
</dbReference>
<dbReference type="AlphaFoldDB" id="W0LL61"/>
<evidence type="ECO:0000256" key="2">
    <source>
        <dbReference type="ARBA" id="ARBA00006671"/>
    </source>
</evidence>
<dbReference type="InterPro" id="IPR036937">
    <property type="entry name" value="Adhesion_dom_fimbrial_sf"/>
</dbReference>
<protein>
    <recommendedName>
        <fullName evidence="6">Fimbrial-type adhesion domain-containing protein</fullName>
    </recommendedName>
</protein>
<dbReference type="STRING" id="1441930.Z042_10605"/>
<evidence type="ECO:0000313" key="8">
    <source>
        <dbReference type="Proteomes" id="UP000019030"/>
    </source>
</evidence>
<dbReference type="InterPro" id="IPR050263">
    <property type="entry name" value="Bact_Fimbrial_Adh_Pro"/>
</dbReference>
<dbReference type="PANTHER" id="PTHR33420:SF3">
    <property type="entry name" value="FIMBRIAL SUBUNIT ELFA"/>
    <property type="match status" value="1"/>
</dbReference>
<evidence type="ECO:0000256" key="3">
    <source>
        <dbReference type="ARBA" id="ARBA00022729"/>
    </source>
</evidence>
<feature type="chain" id="PRO_5004792053" description="Fimbrial-type adhesion domain-containing protein" evidence="5">
    <location>
        <begin position="22"/>
        <end position="183"/>
    </location>
</feature>
<evidence type="ECO:0000313" key="7">
    <source>
        <dbReference type="EMBL" id="AHG22745.1"/>
    </source>
</evidence>
<comment type="subcellular location">
    <subcellularLocation>
        <location evidence="1">Fimbrium</location>
    </subcellularLocation>
</comment>
<dbReference type="InterPro" id="IPR000259">
    <property type="entry name" value="Adhesion_dom_fimbrial"/>
</dbReference>
<evidence type="ECO:0000256" key="4">
    <source>
        <dbReference type="ARBA" id="ARBA00023263"/>
    </source>
</evidence>
<dbReference type="EMBL" id="CP007044">
    <property type="protein sequence ID" value="AHG22745.1"/>
    <property type="molecule type" value="Genomic_DNA"/>
</dbReference>
<evidence type="ECO:0000256" key="5">
    <source>
        <dbReference type="SAM" id="SignalP"/>
    </source>
</evidence>